<dbReference type="CDD" id="cd01949">
    <property type="entry name" value="GGDEF"/>
    <property type="match status" value="1"/>
</dbReference>
<dbReference type="GO" id="GO:0052621">
    <property type="term" value="F:diguanylate cyclase activity"/>
    <property type="evidence" value="ECO:0007669"/>
    <property type="project" value="UniProtKB-EC"/>
</dbReference>
<evidence type="ECO:0000313" key="6">
    <source>
        <dbReference type="Proteomes" id="UP000626148"/>
    </source>
</evidence>
<dbReference type="Gene3D" id="3.30.70.270">
    <property type="match status" value="1"/>
</dbReference>
<evidence type="ECO:0000256" key="2">
    <source>
        <dbReference type="ARBA" id="ARBA00012528"/>
    </source>
</evidence>
<gene>
    <name evidence="5" type="ORF">GCM10007392_20440</name>
</gene>
<dbReference type="InterPro" id="IPR029787">
    <property type="entry name" value="Nucleotide_cyclase"/>
</dbReference>
<dbReference type="GO" id="GO:0005886">
    <property type="term" value="C:plasma membrane"/>
    <property type="evidence" value="ECO:0007669"/>
    <property type="project" value="TreeGrafter"/>
</dbReference>
<feature type="domain" description="GGDEF" evidence="4">
    <location>
        <begin position="169"/>
        <end position="306"/>
    </location>
</feature>
<dbReference type="InterPro" id="IPR035965">
    <property type="entry name" value="PAS-like_dom_sf"/>
</dbReference>
<dbReference type="GO" id="GO:0043709">
    <property type="term" value="P:cell adhesion involved in single-species biofilm formation"/>
    <property type="evidence" value="ECO:0007669"/>
    <property type="project" value="TreeGrafter"/>
</dbReference>
<dbReference type="EMBL" id="BMXR01000004">
    <property type="protein sequence ID" value="GGX52900.1"/>
    <property type="molecule type" value="Genomic_DNA"/>
</dbReference>
<evidence type="ECO:0000259" key="4">
    <source>
        <dbReference type="PROSITE" id="PS50887"/>
    </source>
</evidence>
<dbReference type="NCBIfam" id="TIGR00254">
    <property type="entry name" value="GGDEF"/>
    <property type="match status" value="1"/>
</dbReference>
<dbReference type="Pfam" id="PF00990">
    <property type="entry name" value="GGDEF"/>
    <property type="match status" value="1"/>
</dbReference>
<sequence>MIQTQEFLTKVLDSVPDQLVVIDALGDIQFANKSWHVFGDENASTLSGDWDGVNYLSECDKASDMGDEIGTRAGQGIRSVIEAQNHEFYLEYPCHSPDVKRWFMMRVNSFDYDDRLYFVISHQDITERKLTEEKVEDLARLDGLTGIANRRYFEEFLHQEWRRCARLKKPICLAIIDIDNFKMLNDTYGHQSGDDCLISFGELLTQYARRPGDLCARYGGEEFILLWADTSLKTAKRLVNRLMRDISGLDIPNPNSPTATHVTASIGLTEMTPRPGTSHTDIVSIADDALYRAKEGGRNQIYCQTNRDIEGQAS</sequence>
<dbReference type="InterPro" id="IPR050469">
    <property type="entry name" value="Diguanylate_Cyclase"/>
</dbReference>
<accession>A0A918K746</accession>
<dbReference type="Proteomes" id="UP000626148">
    <property type="component" value="Unassembled WGS sequence"/>
</dbReference>
<evidence type="ECO:0000313" key="5">
    <source>
        <dbReference type="EMBL" id="GGX52900.1"/>
    </source>
</evidence>
<name>A0A918K746_9GAMM</name>
<dbReference type="SUPFAM" id="SSF55785">
    <property type="entry name" value="PYP-like sensor domain (PAS domain)"/>
    <property type="match status" value="1"/>
</dbReference>
<comment type="caution">
    <text evidence="5">The sequence shown here is derived from an EMBL/GenBank/DDBJ whole genome shotgun (WGS) entry which is preliminary data.</text>
</comment>
<reference evidence="5" key="2">
    <citation type="submission" date="2020-09" db="EMBL/GenBank/DDBJ databases">
        <authorList>
            <person name="Sun Q."/>
            <person name="Kim S."/>
        </authorList>
    </citation>
    <scope>NUCLEOTIDE SEQUENCE</scope>
    <source>
        <strain evidence="5">KCTC 22169</strain>
    </source>
</reference>
<dbReference type="RefSeq" id="WP_189608431.1">
    <property type="nucleotide sequence ID" value="NZ_BMXR01000004.1"/>
</dbReference>
<dbReference type="FunFam" id="3.30.70.270:FF:000001">
    <property type="entry name" value="Diguanylate cyclase domain protein"/>
    <property type="match status" value="1"/>
</dbReference>
<dbReference type="EC" id="2.7.7.65" evidence="2"/>
<dbReference type="Gene3D" id="3.30.450.20">
    <property type="entry name" value="PAS domain"/>
    <property type="match status" value="1"/>
</dbReference>
<dbReference type="SUPFAM" id="SSF55073">
    <property type="entry name" value="Nucleotide cyclase"/>
    <property type="match status" value="1"/>
</dbReference>
<evidence type="ECO:0000256" key="3">
    <source>
        <dbReference type="ARBA" id="ARBA00034247"/>
    </source>
</evidence>
<evidence type="ECO:0000256" key="1">
    <source>
        <dbReference type="ARBA" id="ARBA00001946"/>
    </source>
</evidence>
<dbReference type="PANTHER" id="PTHR45138:SF9">
    <property type="entry name" value="DIGUANYLATE CYCLASE DGCM-RELATED"/>
    <property type="match status" value="1"/>
</dbReference>
<organism evidence="5 6">
    <name type="scientific">Saccharospirillum salsuginis</name>
    <dbReference type="NCBI Taxonomy" id="418750"/>
    <lineage>
        <taxon>Bacteria</taxon>
        <taxon>Pseudomonadati</taxon>
        <taxon>Pseudomonadota</taxon>
        <taxon>Gammaproteobacteria</taxon>
        <taxon>Oceanospirillales</taxon>
        <taxon>Saccharospirillaceae</taxon>
        <taxon>Saccharospirillum</taxon>
    </lineage>
</organism>
<comment type="cofactor">
    <cofactor evidence="1">
        <name>Mg(2+)</name>
        <dbReference type="ChEBI" id="CHEBI:18420"/>
    </cofactor>
</comment>
<dbReference type="GO" id="GO:1902201">
    <property type="term" value="P:negative regulation of bacterial-type flagellum-dependent cell motility"/>
    <property type="evidence" value="ECO:0007669"/>
    <property type="project" value="TreeGrafter"/>
</dbReference>
<dbReference type="AlphaFoldDB" id="A0A918K746"/>
<dbReference type="PANTHER" id="PTHR45138">
    <property type="entry name" value="REGULATORY COMPONENTS OF SENSORY TRANSDUCTION SYSTEM"/>
    <property type="match status" value="1"/>
</dbReference>
<dbReference type="InterPro" id="IPR043128">
    <property type="entry name" value="Rev_trsase/Diguanyl_cyclase"/>
</dbReference>
<dbReference type="InterPro" id="IPR000160">
    <property type="entry name" value="GGDEF_dom"/>
</dbReference>
<comment type="catalytic activity">
    <reaction evidence="3">
        <text>2 GTP = 3',3'-c-di-GMP + 2 diphosphate</text>
        <dbReference type="Rhea" id="RHEA:24898"/>
        <dbReference type="ChEBI" id="CHEBI:33019"/>
        <dbReference type="ChEBI" id="CHEBI:37565"/>
        <dbReference type="ChEBI" id="CHEBI:58805"/>
        <dbReference type="EC" id="2.7.7.65"/>
    </reaction>
</comment>
<dbReference type="PROSITE" id="PS50887">
    <property type="entry name" value="GGDEF"/>
    <property type="match status" value="1"/>
</dbReference>
<dbReference type="SMART" id="SM00267">
    <property type="entry name" value="GGDEF"/>
    <property type="match status" value="1"/>
</dbReference>
<protein>
    <recommendedName>
        <fullName evidence="2">diguanylate cyclase</fullName>
        <ecNumber evidence="2">2.7.7.65</ecNumber>
    </recommendedName>
</protein>
<reference evidence="5" key="1">
    <citation type="journal article" date="2014" name="Int. J. Syst. Evol. Microbiol.">
        <title>Complete genome sequence of Corynebacterium casei LMG S-19264T (=DSM 44701T), isolated from a smear-ripened cheese.</title>
        <authorList>
            <consortium name="US DOE Joint Genome Institute (JGI-PGF)"/>
            <person name="Walter F."/>
            <person name="Albersmeier A."/>
            <person name="Kalinowski J."/>
            <person name="Ruckert C."/>
        </authorList>
    </citation>
    <scope>NUCLEOTIDE SEQUENCE</scope>
    <source>
        <strain evidence="5">KCTC 22169</strain>
    </source>
</reference>
<keyword evidence="6" id="KW-1185">Reference proteome</keyword>
<proteinExistence type="predicted"/>